<dbReference type="InterPro" id="IPR008630">
    <property type="entry name" value="Glyco_trans_34"/>
</dbReference>
<comment type="caution">
    <text evidence="7">The sequence shown here is derived from an EMBL/GenBank/DDBJ whole genome shotgun (WGS) entry which is preliminary data.</text>
</comment>
<dbReference type="GO" id="GO:0005802">
    <property type="term" value="C:trans-Golgi network"/>
    <property type="evidence" value="ECO:0007669"/>
    <property type="project" value="TreeGrafter"/>
</dbReference>
<organism evidence="7 8">
    <name type="scientific">Quillaja saponaria</name>
    <name type="common">Soap bark tree</name>
    <dbReference type="NCBI Taxonomy" id="32244"/>
    <lineage>
        <taxon>Eukaryota</taxon>
        <taxon>Viridiplantae</taxon>
        <taxon>Streptophyta</taxon>
        <taxon>Embryophyta</taxon>
        <taxon>Tracheophyta</taxon>
        <taxon>Spermatophyta</taxon>
        <taxon>Magnoliopsida</taxon>
        <taxon>eudicotyledons</taxon>
        <taxon>Gunneridae</taxon>
        <taxon>Pentapetalae</taxon>
        <taxon>rosids</taxon>
        <taxon>fabids</taxon>
        <taxon>Fabales</taxon>
        <taxon>Quillajaceae</taxon>
        <taxon>Quillaja</taxon>
    </lineage>
</organism>
<evidence type="ECO:0000256" key="3">
    <source>
        <dbReference type="ARBA" id="ARBA00022679"/>
    </source>
</evidence>
<dbReference type="GO" id="GO:0000139">
    <property type="term" value="C:Golgi membrane"/>
    <property type="evidence" value="ECO:0007669"/>
    <property type="project" value="UniProtKB-SubCell"/>
</dbReference>
<evidence type="ECO:0000313" key="8">
    <source>
        <dbReference type="Proteomes" id="UP001163823"/>
    </source>
</evidence>
<dbReference type="EMBL" id="JARAOO010000009">
    <property type="protein sequence ID" value="KAJ7955094.1"/>
    <property type="molecule type" value="Genomic_DNA"/>
</dbReference>
<keyword evidence="2" id="KW-0328">Glycosyltransferase</keyword>
<dbReference type="EMBL" id="JARAOO010000009">
    <property type="protein sequence ID" value="KAJ7955095.1"/>
    <property type="molecule type" value="Genomic_DNA"/>
</dbReference>
<keyword evidence="3" id="KW-0808">Transferase</keyword>
<dbReference type="KEGG" id="qsa:O6P43_021742"/>
<evidence type="ECO:0000256" key="6">
    <source>
        <dbReference type="SAM" id="Phobius"/>
    </source>
</evidence>
<dbReference type="GO" id="GO:0033843">
    <property type="term" value="F:xyloglucan 6-xylosyltransferase activity"/>
    <property type="evidence" value="ECO:0007669"/>
    <property type="project" value="TreeGrafter"/>
</dbReference>
<reference evidence="7" key="1">
    <citation type="journal article" date="2023" name="Science">
        <title>Elucidation of the pathway for biosynthesis of saponin adjuvants from the soapbark tree.</title>
        <authorList>
            <person name="Reed J."/>
            <person name="Orme A."/>
            <person name="El-Demerdash A."/>
            <person name="Owen C."/>
            <person name="Martin L.B.B."/>
            <person name="Misra R.C."/>
            <person name="Kikuchi S."/>
            <person name="Rejzek M."/>
            <person name="Martin A.C."/>
            <person name="Harkess A."/>
            <person name="Leebens-Mack J."/>
            <person name="Louveau T."/>
            <person name="Stephenson M.J."/>
            <person name="Osbourn A."/>
        </authorList>
    </citation>
    <scope>NUCLEOTIDE SEQUENCE</scope>
    <source>
        <strain evidence="7">S10</strain>
    </source>
</reference>
<dbReference type="PANTHER" id="PTHR31311:SF5">
    <property type="entry name" value="XYLOGLUCAN 6-XYLOSYLTRANSFERASE 2"/>
    <property type="match status" value="1"/>
</dbReference>
<protein>
    <submittedName>
        <fullName evidence="7">Xyloglucan 6-xylosyltransferase 2</fullName>
    </submittedName>
</protein>
<keyword evidence="4" id="KW-0735">Signal-anchor</keyword>
<dbReference type="PANTHER" id="PTHR31311">
    <property type="entry name" value="XYLOGLUCAN 6-XYLOSYLTRANSFERASE 5-RELATED-RELATED"/>
    <property type="match status" value="1"/>
</dbReference>
<dbReference type="AlphaFoldDB" id="A0AAD7PHH6"/>
<keyword evidence="8" id="KW-1185">Reference proteome</keyword>
<dbReference type="GO" id="GO:0009969">
    <property type="term" value="P:xyloglucan biosynthetic process"/>
    <property type="evidence" value="ECO:0007669"/>
    <property type="project" value="TreeGrafter"/>
</dbReference>
<sequence length="298" mass="33913">MSIPGLALAAQEIPVDNRILIYTQGAVTFLLLLVTIIIVRSSLGAGNFGILQHDFNETRENFYSDWHTEPNHTLEVKEVLPNNTESIQSNSYTTIDISKLLLDEEEDGEKQEPDRPYSLGPKISNWDQKRAEWLKKNPGFPNFIRPNKPRVLLVTGSSPKMCENPSMRGISGVTRFTLRVLISLHGYWEIVVDGYEEMMKNYHPGLGDDRWPLVTHFVGCKPCGKFSTYPVERCLKQMDRAFNFGDNQILQLYSFTHKSLASWRVKRVRNETSSPLEMKDELGMLHLGTTTVKNPASP</sequence>
<evidence type="ECO:0000256" key="1">
    <source>
        <dbReference type="ARBA" id="ARBA00004323"/>
    </source>
</evidence>
<keyword evidence="6" id="KW-0812">Transmembrane</keyword>
<evidence type="ECO:0000256" key="4">
    <source>
        <dbReference type="ARBA" id="ARBA00022968"/>
    </source>
</evidence>
<name>A0AAD7PHH6_QUISA</name>
<keyword evidence="5" id="KW-0333">Golgi apparatus</keyword>
<dbReference type="GO" id="GO:0005768">
    <property type="term" value="C:endosome"/>
    <property type="evidence" value="ECO:0007669"/>
    <property type="project" value="TreeGrafter"/>
</dbReference>
<evidence type="ECO:0000256" key="5">
    <source>
        <dbReference type="ARBA" id="ARBA00023034"/>
    </source>
</evidence>
<comment type="subcellular location">
    <subcellularLocation>
        <location evidence="1">Golgi apparatus membrane</location>
        <topology evidence="1">Single-pass type II membrane protein</topology>
    </subcellularLocation>
</comment>
<dbReference type="GO" id="GO:0035252">
    <property type="term" value="F:UDP-xylosyltransferase activity"/>
    <property type="evidence" value="ECO:0007669"/>
    <property type="project" value="TreeGrafter"/>
</dbReference>
<dbReference type="Proteomes" id="UP001163823">
    <property type="component" value="Chromosome 9"/>
</dbReference>
<evidence type="ECO:0000313" key="7">
    <source>
        <dbReference type="EMBL" id="KAJ7955094.1"/>
    </source>
</evidence>
<dbReference type="GO" id="GO:0016758">
    <property type="term" value="F:hexosyltransferase activity"/>
    <property type="evidence" value="ECO:0007669"/>
    <property type="project" value="TreeGrafter"/>
</dbReference>
<keyword evidence="6" id="KW-0472">Membrane</keyword>
<accession>A0AAD7PHH6</accession>
<evidence type="ECO:0000256" key="2">
    <source>
        <dbReference type="ARBA" id="ARBA00022676"/>
    </source>
</evidence>
<feature type="transmembrane region" description="Helical" evidence="6">
    <location>
        <begin position="20"/>
        <end position="39"/>
    </location>
</feature>
<proteinExistence type="predicted"/>
<keyword evidence="6" id="KW-1133">Transmembrane helix</keyword>
<gene>
    <name evidence="7" type="ORF">O6P43_021742</name>
</gene>